<keyword evidence="2 4" id="KW-0456">Lyase</keyword>
<dbReference type="InterPro" id="IPR026044">
    <property type="entry name" value="MltA"/>
</dbReference>
<reference evidence="7" key="1">
    <citation type="submission" date="2019-02" db="EMBL/GenBank/DDBJ databases">
        <authorList>
            <person name="Gruber-Vodicka R. H."/>
            <person name="Seah K. B. B."/>
        </authorList>
    </citation>
    <scope>NUCLEOTIDE SEQUENCE</scope>
    <source>
        <strain evidence="8">BECK_BY1</strain>
        <strain evidence="9">BECK_BY2</strain>
        <strain evidence="7">BECK_BY3</strain>
    </source>
</reference>
<comment type="function">
    <text evidence="4">Murein-degrading enzyme. May play a role in recycling of muropeptides during cell elongation and/or cell division.</text>
</comment>
<dbReference type="AlphaFoldDB" id="A0A450ZZN0"/>
<gene>
    <name evidence="8" type="ORF">BECKTUN1418D_GA0071000_11862</name>
    <name evidence="9" type="ORF">BECKTUN1418E_GA0071001_11614</name>
    <name evidence="7" type="ORF">BECKTUN1418F_GA0071002_11674</name>
</gene>
<dbReference type="GO" id="GO:0008933">
    <property type="term" value="F:peptidoglycan lytic transglycosylase activity"/>
    <property type="evidence" value="ECO:0007669"/>
    <property type="project" value="TreeGrafter"/>
</dbReference>
<dbReference type="GO" id="GO:0019867">
    <property type="term" value="C:outer membrane"/>
    <property type="evidence" value="ECO:0007669"/>
    <property type="project" value="InterPro"/>
</dbReference>
<dbReference type="PIRSF" id="PIRSF019422">
    <property type="entry name" value="MltA"/>
    <property type="match status" value="1"/>
</dbReference>
<comment type="catalytic activity">
    <reaction evidence="1 4">
        <text>Exolytic cleavage of the (1-&gt;4)-beta-glycosidic linkage between N-acetylmuramic acid (MurNAc) and N-acetylglucosamine (GlcNAc) residues in peptidoglycan, from either the reducing or the non-reducing ends of the peptidoglycan chains, with concomitant formation of a 1,6-anhydrobond in the MurNAc residue.</text>
        <dbReference type="EC" id="4.2.2.n1"/>
    </reaction>
</comment>
<evidence type="ECO:0000259" key="6">
    <source>
        <dbReference type="SMART" id="SM00925"/>
    </source>
</evidence>
<evidence type="ECO:0000256" key="2">
    <source>
        <dbReference type="ARBA" id="ARBA00023239"/>
    </source>
</evidence>
<organism evidence="7">
    <name type="scientific">Candidatus Kentrum sp. TUN</name>
    <dbReference type="NCBI Taxonomy" id="2126343"/>
    <lineage>
        <taxon>Bacteria</taxon>
        <taxon>Pseudomonadati</taxon>
        <taxon>Pseudomonadota</taxon>
        <taxon>Gammaproteobacteria</taxon>
        <taxon>Candidatus Kentrum</taxon>
    </lineage>
</organism>
<protein>
    <recommendedName>
        <fullName evidence="4">Membrane-bound lytic murein transglycosylase A</fullName>
        <ecNumber evidence="4">4.2.2.n1</ecNumber>
    </recommendedName>
    <alternativeName>
        <fullName evidence="4">Murein hydrolase A</fullName>
    </alternativeName>
</protein>
<dbReference type="GO" id="GO:0071555">
    <property type="term" value="P:cell wall organization"/>
    <property type="evidence" value="ECO:0007669"/>
    <property type="project" value="UniProtKB-KW"/>
</dbReference>
<dbReference type="GO" id="GO:0009253">
    <property type="term" value="P:peptidoglycan catabolic process"/>
    <property type="evidence" value="ECO:0007669"/>
    <property type="project" value="TreeGrafter"/>
</dbReference>
<keyword evidence="5" id="KW-1133">Transmembrane helix</keyword>
<keyword evidence="3 4" id="KW-0961">Cell wall biogenesis/degradation</keyword>
<evidence type="ECO:0000313" key="9">
    <source>
        <dbReference type="EMBL" id="VFK67824.1"/>
    </source>
</evidence>
<dbReference type="PANTHER" id="PTHR30124">
    <property type="entry name" value="MEMBRANE-BOUND LYTIC MUREIN TRANSGLYCOSYLASE A"/>
    <property type="match status" value="1"/>
</dbReference>
<feature type="transmembrane region" description="Helical" evidence="5">
    <location>
        <begin position="49"/>
        <end position="68"/>
    </location>
</feature>
<feature type="domain" description="Lytic transglycosylase MltA" evidence="6">
    <location>
        <begin position="191"/>
        <end position="348"/>
    </location>
</feature>
<evidence type="ECO:0000256" key="3">
    <source>
        <dbReference type="ARBA" id="ARBA00023316"/>
    </source>
</evidence>
<dbReference type="Gene3D" id="2.40.40.10">
    <property type="entry name" value="RlpA-like domain"/>
    <property type="match status" value="1"/>
</dbReference>
<dbReference type="EMBL" id="CAADFY010000167">
    <property type="protein sequence ID" value="VFK59240.1"/>
    <property type="molecule type" value="Genomic_DNA"/>
</dbReference>
<dbReference type="GO" id="GO:0009254">
    <property type="term" value="P:peptidoglycan turnover"/>
    <property type="evidence" value="ECO:0007669"/>
    <property type="project" value="UniProtKB-UniRule"/>
</dbReference>
<dbReference type="Pfam" id="PF06725">
    <property type="entry name" value="3D"/>
    <property type="match status" value="1"/>
</dbReference>
<dbReference type="CDD" id="cd14668">
    <property type="entry name" value="mlta_B"/>
    <property type="match status" value="1"/>
</dbReference>
<dbReference type="EMBL" id="CAADFX010000186">
    <property type="protein sequence ID" value="VFK62750.1"/>
    <property type="molecule type" value="Genomic_DNA"/>
</dbReference>
<evidence type="ECO:0000313" key="8">
    <source>
        <dbReference type="EMBL" id="VFK62750.1"/>
    </source>
</evidence>
<sequence>MTLDLPTNFSEDPRKKSLMLSIYRYLTMLVPMMRTSCRLQSRGSIGYRLIPSGTAIITLITIGFLLSACVRMPTRILSKPSFYPSEPKPLALHPITYEELPGWETDRHGAILPVFLKSCQKITEHPPDRDFGSKAEMGKVHHWISLCRDANRIDPSNHSQVRHFIENRFTAHAIEFDGRQDGLFTGYYEPELRGAVRPDAQFSYPILGRPDDLINVDLGHFNDKWRNRKIVGRLHEGTLVPYYNRTQIESGALNHRRLELLWVDDPIDVFFLHIQGSGRVRLPDGSSIRLGYAGRNGWPYTAIGRELVAEGKMTLEEVSMPTIRRWIEANPTAGLSLMRKNQAYIFFKIQESAGPIGSQGVVLTPERSLAVDSDYTPLGALLWLSTNDPGTKPARKLRRLVVAQDTGSAISGAIRGDLFWGYGKRAAEKAGVMKEIGRYYILLPRAASVSI</sequence>
<dbReference type="EC" id="4.2.2.n1" evidence="4"/>
<evidence type="ECO:0000256" key="4">
    <source>
        <dbReference type="PIRNR" id="PIRNR019422"/>
    </source>
</evidence>
<dbReference type="PANTHER" id="PTHR30124:SF0">
    <property type="entry name" value="MEMBRANE-BOUND LYTIC MUREIN TRANSGLYCOSYLASE A"/>
    <property type="match status" value="1"/>
</dbReference>
<dbReference type="Pfam" id="PF03562">
    <property type="entry name" value="MltA"/>
    <property type="match status" value="1"/>
</dbReference>
<evidence type="ECO:0000256" key="5">
    <source>
        <dbReference type="SAM" id="Phobius"/>
    </source>
</evidence>
<dbReference type="CDD" id="cd14485">
    <property type="entry name" value="mltA_like_LT_A"/>
    <property type="match status" value="1"/>
</dbReference>
<evidence type="ECO:0000256" key="1">
    <source>
        <dbReference type="ARBA" id="ARBA00001420"/>
    </source>
</evidence>
<dbReference type="Gene3D" id="2.40.240.50">
    <property type="entry name" value="Barwin-like endoglucanases"/>
    <property type="match status" value="1"/>
</dbReference>
<keyword evidence="5" id="KW-0472">Membrane</keyword>
<accession>A0A450ZZN0</accession>
<dbReference type="GO" id="GO:0004553">
    <property type="term" value="F:hydrolase activity, hydrolyzing O-glycosyl compounds"/>
    <property type="evidence" value="ECO:0007669"/>
    <property type="project" value="InterPro"/>
</dbReference>
<dbReference type="InterPro" id="IPR005300">
    <property type="entry name" value="MltA_B"/>
</dbReference>
<evidence type="ECO:0000313" key="7">
    <source>
        <dbReference type="EMBL" id="VFK59240.1"/>
    </source>
</evidence>
<dbReference type="EMBL" id="CAADFV010000161">
    <property type="protein sequence ID" value="VFK67824.1"/>
    <property type="molecule type" value="Genomic_DNA"/>
</dbReference>
<name>A0A450ZZN0_9GAMM</name>
<dbReference type="SMART" id="SM00925">
    <property type="entry name" value="MltA"/>
    <property type="match status" value="1"/>
</dbReference>
<proteinExistence type="predicted"/>
<dbReference type="InterPro" id="IPR010611">
    <property type="entry name" value="3D_dom"/>
</dbReference>
<dbReference type="InterPro" id="IPR036908">
    <property type="entry name" value="RlpA-like_sf"/>
</dbReference>
<keyword evidence="5" id="KW-0812">Transmembrane</keyword>
<dbReference type="SUPFAM" id="SSF50685">
    <property type="entry name" value="Barwin-like endoglucanases"/>
    <property type="match status" value="1"/>
</dbReference>